<keyword evidence="2" id="KW-1185">Reference proteome</keyword>
<gene>
    <name evidence="1" type="ORF">KP509_04G075900</name>
</gene>
<dbReference type="EMBL" id="CM035409">
    <property type="protein sequence ID" value="KAH7439777.1"/>
    <property type="molecule type" value="Genomic_DNA"/>
</dbReference>
<sequence>MNFVSMSEALNTSIPSKHPDLPKRPTFALHSTARVITTLVGFLFNTQRRMRTLLVNKTGCSVVLRSKFRNVWEGTPLTLSAGDQAFLLCTPQLPHQRLGVFLYDPLSLSSAAQQRCHHHLPPPLLIGQHTLAENKEIVLIRAPSHNHIALSLYPRANNQ</sequence>
<proteinExistence type="predicted"/>
<comment type="caution">
    <text evidence="1">The sequence shown here is derived from an EMBL/GenBank/DDBJ whole genome shotgun (WGS) entry which is preliminary data.</text>
</comment>
<protein>
    <submittedName>
        <fullName evidence="1">Uncharacterized protein</fullName>
    </submittedName>
</protein>
<accession>A0A8T2UUE8</accession>
<dbReference type="Proteomes" id="UP000825935">
    <property type="component" value="Chromosome 4"/>
</dbReference>
<evidence type="ECO:0000313" key="2">
    <source>
        <dbReference type="Proteomes" id="UP000825935"/>
    </source>
</evidence>
<evidence type="ECO:0000313" key="1">
    <source>
        <dbReference type="EMBL" id="KAH7439777.1"/>
    </source>
</evidence>
<reference evidence="1" key="1">
    <citation type="submission" date="2021-08" db="EMBL/GenBank/DDBJ databases">
        <title>WGS assembly of Ceratopteris richardii.</title>
        <authorList>
            <person name="Marchant D.B."/>
            <person name="Chen G."/>
            <person name="Jenkins J."/>
            <person name="Shu S."/>
            <person name="Leebens-Mack J."/>
            <person name="Grimwood J."/>
            <person name="Schmutz J."/>
            <person name="Soltis P."/>
            <person name="Soltis D."/>
            <person name="Chen Z.-H."/>
        </authorList>
    </citation>
    <scope>NUCLEOTIDE SEQUENCE</scope>
    <source>
        <strain evidence="1">Whitten #5841</strain>
        <tissue evidence="1">Leaf</tissue>
    </source>
</reference>
<organism evidence="1 2">
    <name type="scientific">Ceratopteris richardii</name>
    <name type="common">Triangle waterfern</name>
    <dbReference type="NCBI Taxonomy" id="49495"/>
    <lineage>
        <taxon>Eukaryota</taxon>
        <taxon>Viridiplantae</taxon>
        <taxon>Streptophyta</taxon>
        <taxon>Embryophyta</taxon>
        <taxon>Tracheophyta</taxon>
        <taxon>Polypodiopsida</taxon>
        <taxon>Polypodiidae</taxon>
        <taxon>Polypodiales</taxon>
        <taxon>Pteridineae</taxon>
        <taxon>Pteridaceae</taxon>
        <taxon>Parkerioideae</taxon>
        <taxon>Ceratopteris</taxon>
    </lineage>
</organism>
<dbReference type="AlphaFoldDB" id="A0A8T2UUE8"/>
<name>A0A8T2UUE8_CERRI</name>